<dbReference type="Proteomes" id="UP001164803">
    <property type="component" value="Chromosome"/>
</dbReference>
<keyword evidence="5" id="KW-0378">Hydrolase</keyword>
<gene>
    <name evidence="13" type="ORF">NZD86_08015</name>
</gene>
<accession>A0ABY6Z6A5</accession>
<evidence type="ECO:0000256" key="2">
    <source>
        <dbReference type="ARBA" id="ARBA00022670"/>
    </source>
</evidence>
<feature type="compositionally biased region" description="Low complexity" evidence="9">
    <location>
        <begin position="911"/>
        <end position="932"/>
    </location>
</feature>
<dbReference type="InterPro" id="IPR050396">
    <property type="entry name" value="Glycosyltr_51/Transpeptidase"/>
</dbReference>
<keyword evidence="3" id="KW-0328">Glycosyltransferase</keyword>
<comment type="catalytic activity">
    <reaction evidence="7">
        <text>Preferential cleavage: (Ac)2-L-Lys-D-Ala-|-D-Ala. Also transpeptidation of peptidyl-alanyl moieties that are N-acyl substituents of D-alanine.</text>
        <dbReference type="EC" id="3.4.16.4"/>
    </reaction>
</comment>
<keyword evidence="10" id="KW-1133">Transmembrane helix</keyword>
<keyword evidence="14" id="KW-1185">Reference proteome</keyword>
<keyword evidence="2" id="KW-0645">Protease</keyword>
<protein>
    <submittedName>
        <fullName evidence="13">Penicillin-binding protein</fullName>
    </submittedName>
</protein>
<feature type="region of interest" description="Disordered" evidence="9">
    <location>
        <begin position="1"/>
        <end position="31"/>
    </location>
</feature>
<evidence type="ECO:0000313" key="14">
    <source>
        <dbReference type="Proteomes" id="UP001164803"/>
    </source>
</evidence>
<dbReference type="SUPFAM" id="SSF53955">
    <property type="entry name" value="Lysozyme-like"/>
    <property type="match status" value="1"/>
</dbReference>
<comment type="catalytic activity">
    <reaction evidence="8">
        <text>[GlcNAc-(1-&gt;4)-Mur2Ac(oyl-L-Ala-gamma-D-Glu-L-Lys-D-Ala-D-Ala)](n)-di-trans,octa-cis-undecaprenyl diphosphate + beta-D-GlcNAc-(1-&gt;4)-Mur2Ac(oyl-L-Ala-gamma-D-Glu-L-Lys-D-Ala-D-Ala)-di-trans,octa-cis-undecaprenyl diphosphate = [GlcNAc-(1-&gt;4)-Mur2Ac(oyl-L-Ala-gamma-D-Glu-L-Lys-D-Ala-D-Ala)](n+1)-di-trans,octa-cis-undecaprenyl diphosphate + di-trans,octa-cis-undecaprenyl diphosphate + H(+)</text>
        <dbReference type="Rhea" id="RHEA:23708"/>
        <dbReference type="Rhea" id="RHEA-COMP:9602"/>
        <dbReference type="Rhea" id="RHEA-COMP:9603"/>
        <dbReference type="ChEBI" id="CHEBI:15378"/>
        <dbReference type="ChEBI" id="CHEBI:58405"/>
        <dbReference type="ChEBI" id="CHEBI:60033"/>
        <dbReference type="ChEBI" id="CHEBI:78435"/>
        <dbReference type="EC" id="2.4.99.28"/>
    </reaction>
</comment>
<evidence type="ECO:0000256" key="7">
    <source>
        <dbReference type="ARBA" id="ARBA00034000"/>
    </source>
</evidence>
<keyword evidence="6" id="KW-0511">Multifunctional enzyme</keyword>
<feature type="transmembrane region" description="Helical" evidence="10">
    <location>
        <begin position="39"/>
        <end position="64"/>
    </location>
</feature>
<evidence type="ECO:0000256" key="5">
    <source>
        <dbReference type="ARBA" id="ARBA00022801"/>
    </source>
</evidence>
<dbReference type="InterPro" id="IPR023346">
    <property type="entry name" value="Lysozyme-like_dom_sf"/>
</dbReference>
<feature type="compositionally biased region" description="Gly residues" evidence="9">
    <location>
        <begin position="933"/>
        <end position="948"/>
    </location>
</feature>
<evidence type="ECO:0000256" key="4">
    <source>
        <dbReference type="ARBA" id="ARBA00022679"/>
    </source>
</evidence>
<evidence type="ECO:0000256" key="1">
    <source>
        <dbReference type="ARBA" id="ARBA00022645"/>
    </source>
</evidence>
<dbReference type="Gene3D" id="1.10.3810.10">
    <property type="entry name" value="Biosynthetic peptidoglycan transglycosylase-like"/>
    <property type="match status" value="1"/>
</dbReference>
<evidence type="ECO:0000259" key="11">
    <source>
        <dbReference type="Pfam" id="PF00905"/>
    </source>
</evidence>
<evidence type="ECO:0000259" key="12">
    <source>
        <dbReference type="Pfam" id="PF00912"/>
    </source>
</evidence>
<reference evidence="13" key="1">
    <citation type="submission" date="2022-08" db="EMBL/GenBank/DDBJ databases">
        <title>Alicyclobacillus dauci DSM2870, complete genome.</title>
        <authorList>
            <person name="Wang Q."/>
            <person name="Cai R."/>
            <person name="Wang Z."/>
        </authorList>
    </citation>
    <scope>NUCLEOTIDE SEQUENCE</scope>
    <source>
        <strain evidence="13">DSM 28700</strain>
    </source>
</reference>
<keyword evidence="1" id="KW-0121">Carboxypeptidase</keyword>
<sequence>MGKEQGPKGNSKASEQETKKVNRANDAAQERQKRRPVWMAIKITAFSLGSLVVLGAAGGAGYIASMLRGLPHVSASTFANNRAASVIYDRNGKVIGRFQGDGDRQPISSISQVSPDLVNSFVAAEDKTFYTNIGVNPLAMGRAVLQDVVHHHIESGASTITQQTVKLAVFPQQQRTAQRKIQEIALALEVNHQLSKDEIMTDYMNWVYMGRLGTVPVYGVKRASEILFQKDPKNLTLPESTFLAAIPNNPSYFSPYQYPQHTLQRQHYILQQMLANNMITQSQFDDAMKFDILKDIHKAPASGLPAHPYLMLDELKPRILDALVQSHLYANATDAESALPTAGLRIHTTIDLTKQQDVENVLQSKTLFPQWTNKSYKDSAGKSTTDLYEAGVTIIDNQTGGILAIGGGRDYLKDSINHADIARQPGSSIKPLLDYGPAIDQKIITAGSVLNDAPTHFSLPGGKSYDPKDDEPDFAGLMSARVALYESRNVPAIDILEQMTPQVGFSYLNKMGMGPSDTTLFGNPTIVQDDASHLSSAIGGLDHGATVTQVTSAYTTFPNQGVWHQSYMISSIEDSTGQTVYSAHPKTATVFSPQTAYIVTDMLHDVVTNPMGTAPFIGSQFPGQYVSGKTGTTDDRADGWFIGYTQKYTAGIWMGYNHHQSIAQSVYNLKFNVWADIMKPILKQDPANKAWPRPASIVNVGVSSKSGMLPTPLSTAHGSIVSELYIDGTQPTQKDNVDVAAKYVVIGGQKYLATTNTPPQDVRTGVFIKLPDVPDAAHKVPTGVTADTPYLLPTQADPRGGQILDGGSLTSTVSQMAAPTGVSGQLHGTSVTLRWSPVSDADDYEVFRATSQQGPYVDLGGVSTTAYTDQSLPANASIVYYEIYAQSTSTMSPASVPIAVQIGVPTPDQPGGNDTGNSTGSGNETGNSTPPTGTGGTPGNNTSSGGGTPPSPSNNTGNTATGGTGKGSHTNTTSETGNKTGWIPGFGSGSNT</sequence>
<feature type="domain" description="Penicillin-binding protein transpeptidase" evidence="11">
    <location>
        <begin position="391"/>
        <end position="663"/>
    </location>
</feature>
<keyword evidence="10" id="KW-0472">Membrane</keyword>
<name>A0ABY6Z6A5_9BACL</name>
<feature type="domain" description="Glycosyl transferase family 51" evidence="12">
    <location>
        <begin position="92"/>
        <end position="273"/>
    </location>
</feature>
<dbReference type="InterPro" id="IPR036950">
    <property type="entry name" value="PBP_transglycosylase"/>
</dbReference>
<dbReference type="PANTHER" id="PTHR32282:SF33">
    <property type="entry name" value="PEPTIDOGLYCAN GLYCOSYLTRANSFERASE"/>
    <property type="match status" value="1"/>
</dbReference>
<evidence type="ECO:0000256" key="3">
    <source>
        <dbReference type="ARBA" id="ARBA00022676"/>
    </source>
</evidence>
<dbReference type="InterPro" id="IPR001460">
    <property type="entry name" value="PCN-bd_Tpept"/>
</dbReference>
<dbReference type="InterPro" id="IPR001264">
    <property type="entry name" value="Glyco_trans_51"/>
</dbReference>
<feature type="compositionally biased region" description="Polar residues" evidence="9">
    <location>
        <begin position="969"/>
        <end position="979"/>
    </location>
</feature>
<evidence type="ECO:0000256" key="6">
    <source>
        <dbReference type="ARBA" id="ARBA00023268"/>
    </source>
</evidence>
<dbReference type="RefSeq" id="WP_268045981.1">
    <property type="nucleotide sequence ID" value="NZ_CP104064.1"/>
</dbReference>
<dbReference type="InterPro" id="IPR013783">
    <property type="entry name" value="Ig-like_fold"/>
</dbReference>
<keyword evidence="4" id="KW-0808">Transferase</keyword>
<dbReference type="Pfam" id="PF00905">
    <property type="entry name" value="Transpeptidase"/>
    <property type="match status" value="1"/>
</dbReference>
<evidence type="ECO:0000256" key="8">
    <source>
        <dbReference type="ARBA" id="ARBA00049902"/>
    </source>
</evidence>
<feature type="region of interest" description="Disordered" evidence="9">
    <location>
        <begin position="901"/>
        <end position="992"/>
    </location>
</feature>
<organism evidence="13 14">
    <name type="scientific">Alicyclobacillus dauci</name>
    <dbReference type="NCBI Taxonomy" id="1475485"/>
    <lineage>
        <taxon>Bacteria</taxon>
        <taxon>Bacillati</taxon>
        <taxon>Bacillota</taxon>
        <taxon>Bacilli</taxon>
        <taxon>Bacillales</taxon>
        <taxon>Alicyclobacillaceae</taxon>
        <taxon>Alicyclobacillus</taxon>
    </lineage>
</organism>
<proteinExistence type="predicted"/>
<evidence type="ECO:0000313" key="13">
    <source>
        <dbReference type="EMBL" id="WAH38412.1"/>
    </source>
</evidence>
<dbReference type="Gene3D" id="2.60.40.10">
    <property type="entry name" value="Immunoglobulins"/>
    <property type="match status" value="1"/>
</dbReference>
<dbReference type="PANTHER" id="PTHR32282">
    <property type="entry name" value="BINDING PROTEIN TRANSPEPTIDASE, PUTATIVE-RELATED"/>
    <property type="match status" value="1"/>
</dbReference>
<dbReference type="SUPFAM" id="SSF56601">
    <property type="entry name" value="beta-lactamase/transpeptidase-like"/>
    <property type="match status" value="1"/>
</dbReference>
<keyword evidence="10" id="KW-0812">Transmembrane</keyword>
<dbReference type="EMBL" id="CP104064">
    <property type="protein sequence ID" value="WAH38412.1"/>
    <property type="molecule type" value="Genomic_DNA"/>
</dbReference>
<dbReference type="Gene3D" id="3.40.710.10">
    <property type="entry name" value="DD-peptidase/beta-lactamase superfamily"/>
    <property type="match status" value="1"/>
</dbReference>
<evidence type="ECO:0000256" key="9">
    <source>
        <dbReference type="SAM" id="MobiDB-lite"/>
    </source>
</evidence>
<evidence type="ECO:0000256" key="10">
    <source>
        <dbReference type="SAM" id="Phobius"/>
    </source>
</evidence>
<dbReference type="Pfam" id="PF00912">
    <property type="entry name" value="Transgly"/>
    <property type="match status" value="1"/>
</dbReference>
<dbReference type="InterPro" id="IPR012338">
    <property type="entry name" value="Beta-lactam/transpept-like"/>
</dbReference>